<feature type="region of interest" description="Disordered" evidence="1">
    <location>
        <begin position="93"/>
        <end position="162"/>
    </location>
</feature>
<name>A0A432MM37_9BACT</name>
<keyword evidence="3" id="KW-1185">Reference proteome</keyword>
<accession>A0A432MM37</accession>
<dbReference type="OrthoDB" id="9833577at2"/>
<dbReference type="RefSeq" id="WP_126724638.1">
    <property type="nucleotide sequence ID" value="NZ_RYZH01000010.1"/>
</dbReference>
<dbReference type="AlphaFoldDB" id="A0A432MM37"/>
<sequence length="352" mass="38136">MATLDDDRIDPVEAPEAEAPSLSPIVIVQRGRSSWAREFLLLLLLLGAAGYILVEEDRGPSVIVRDVPRALGRSVEASPVSPVAEGGVIVRAEAEREGGRPIAPPPTEPPRRDRLAMIPAPEEEPPLAGPEASHLPPTDPQPDDRLASATTGPRPADPDPIAAQPLASLDALDAPEEQAAPPPRSSREILWDLGILRPDEPVGGPEGTPARPIDPDADRVLAVEPSMPPAPAFQPPTIEQRLHFLRLVAEAIQRYGRQAGYQIDDLCRSSGVGLPPELDALEQRLGNNFRFPGVDLDRTIILLRRAGAPEPYLLDRLSEQMARTIGARHGPRDRMEARVFAARRLLSVPLER</sequence>
<dbReference type="Proteomes" id="UP000280296">
    <property type="component" value="Unassembled WGS sequence"/>
</dbReference>
<evidence type="ECO:0000313" key="2">
    <source>
        <dbReference type="EMBL" id="RUL88504.1"/>
    </source>
</evidence>
<reference evidence="2 3" key="1">
    <citation type="submission" date="2018-12" db="EMBL/GenBank/DDBJ databases">
        <authorList>
            <person name="Toschakov S.V."/>
        </authorList>
    </citation>
    <scope>NUCLEOTIDE SEQUENCE [LARGE SCALE GENOMIC DNA]</scope>
    <source>
        <strain evidence="2 3">GM2012</strain>
    </source>
</reference>
<protein>
    <submittedName>
        <fullName evidence="2">Uncharacterized protein</fullName>
    </submittedName>
</protein>
<proteinExistence type="predicted"/>
<gene>
    <name evidence="2" type="ORF">TsocGM_07265</name>
</gene>
<dbReference type="EMBL" id="RYZH01000010">
    <property type="protein sequence ID" value="RUL88504.1"/>
    <property type="molecule type" value="Genomic_DNA"/>
</dbReference>
<comment type="caution">
    <text evidence="2">The sequence shown here is derived from an EMBL/GenBank/DDBJ whole genome shotgun (WGS) entry which is preliminary data.</text>
</comment>
<organism evidence="2 3">
    <name type="scientific">Tautonia sociabilis</name>
    <dbReference type="NCBI Taxonomy" id="2080755"/>
    <lineage>
        <taxon>Bacteria</taxon>
        <taxon>Pseudomonadati</taxon>
        <taxon>Planctomycetota</taxon>
        <taxon>Planctomycetia</taxon>
        <taxon>Isosphaerales</taxon>
        <taxon>Isosphaeraceae</taxon>
        <taxon>Tautonia</taxon>
    </lineage>
</organism>
<evidence type="ECO:0000256" key="1">
    <source>
        <dbReference type="SAM" id="MobiDB-lite"/>
    </source>
</evidence>
<evidence type="ECO:0000313" key="3">
    <source>
        <dbReference type="Proteomes" id="UP000280296"/>
    </source>
</evidence>
<reference evidence="2 3" key="2">
    <citation type="submission" date="2019-01" db="EMBL/GenBank/DDBJ databases">
        <title>Tautonia sociabilis, a novel thermotolerant planctomycete of Isosphaeraceae family, isolated from a 4000 m deep subterranean habitat.</title>
        <authorList>
            <person name="Kovaleva O.L."/>
            <person name="Elcheninov A.G."/>
            <person name="Van Heerden E."/>
            <person name="Toshchakov S.V."/>
            <person name="Novikov A."/>
            <person name="Bonch-Osmolovskaya E.A."/>
            <person name="Kublanov I.V."/>
        </authorList>
    </citation>
    <scope>NUCLEOTIDE SEQUENCE [LARGE SCALE GENOMIC DNA]</scope>
    <source>
        <strain evidence="2 3">GM2012</strain>
    </source>
</reference>